<feature type="region of interest" description="Disordered" evidence="1">
    <location>
        <begin position="122"/>
        <end position="261"/>
    </location>
</feature>
<dbReference type="VEuPathDB" id="PiroplasmaDB:BEWA_049820"/>
<name>L1LB63_THEEQ</name>
<evidence type="ECO:0000313" key="3">
    <source>
        <dbReference type="Proteomes" id="UP000031512"/>
    </source>
</evidence>
<proteinExistence type="predicted"/>
<sequence>MNKYDGKWASLNNGFDLTAYEVLQRASNVVNDEPANSSLSKVDSTLFNVEETEEDGVKVLKLTVKNGSTVKELKYDGKEIWSSGIFGSPCSSAVIYMNGDRPTLAVLVTRDNKNNKQGTVYRYHNGKKWKKGREGTHKSKLENLRAVPPQPTGPKEEDAKTPTTNKPDTEDSPVVQQNLYTPTQSPPSGQTANSDQKTTESAKRGQGVKVKPVESPVPTPKEEVSPQDNGTSKPVTDESQVTTTPITLDLTKPDETKLDVHTETKSEVTVKAYTPQEASSSSVKFSRENPTTPLQPTVVPAGQSTAEESPKPTAPVTLDLANPDKSKVEIREDLTGGVSYRGFVPKNIFHISSVTYGDKELWTASEGEEFTFAGSSTKENYTLISIVINGSDYGLDLKYFELVDGEWKNINEGDFFNKLEELSKQELSPTEEPTSPSQ</sequence>
<dbReference type="InterPro" id="IPR007480">
    <property type="entry name" value="DUF529"/>
</dbReference>
<evidence type="ECO:0000256" key="1">
    <source>
        <dbReference type="SAM" id="MobiDB-lite"/>
    </source>
</evidence>
<dbReference type="Proteomes" id="UP000031512">
    <property type="component" value="Unassembled WGS sequence"/>
</dbReference>
<feature type="compositionally biased region" description="Basic and acidic residues" evidence="1">
    <location>
        <begin position="132"/>
        <end position="143"/>
    </location>
</feature>
<dbReference type="KEGG" id="beq:BEWA_049820"/>
<feature type="compositionally biased region" description="Polar residues" evidence="1">
    <location>
        <begin position="276"/>
        <end position="295"/>
    </location>
</feature>
<gene>
    <name evidence="2" type="ORF">BEWA_049820</name>
</gene>
<feature type="region of interest" description="Disordered" evidence="1">
    <location>
        <begin position="274"/>
        <end position="316"/>
    </location>
</feature>
<accession>L1LB63</accession>
<comment type="caution">
    <text evidence="2">The sequence shown here is derived from an EMBL/GenBank/DDBJ whole genome shotgun (WGS) entry which is preliminary data.</text>
</comment>
<organism evidence="2 3">
    <name type="scientific">Theileria equi strain WA</name>
    <dbReference type="NCBI Taxonomy" id="1537102"/>
    <lineage>
        <taxon>Eukaryota</taxon>
        <taxon>Sar</taxon>
        <taxon>Alveolata</taxon>
        <taxon>Apicomplexa</taxon>
        <taxon>Aconoidasida</taxon>
        <taxon>Piroplasmida</taxon>
        <taxon>Theileriidae</taxon>
        <taxon>Theileria</taxon>
    </lineage>
</organism>
<feature type="compositionally biased region" description="Polar residues" evidence="1">
    <location>
        <begin position="226"/>
        <end position="246"/>
    </location>
</feature>
<feature type="compositionally biased region" description="Polar residues" evidence="1">
    <location>
        <begin position="174"/>
        <end position="196"/>
    </location>
</feature>
<dbReference type="Pfam" id="PF04385">
    <property type="entry name" value="FAINT"/>
    <property type="match status" value="2"/>
</dbReference>
<dbReference type="RefSeq" id="XP_004831967.1">
    <property type="nucleotide sequence ID" value="XM_004831910.1"/>
</dbReference>
<evidence type="ECO:0000313" key="2">
    <source>
        <dbReference type="EMBL" id="EKX72515.1"/>
    </source>
</evidence>
<feature type="compositionally biased region" description="Basic and acidic residues" evidence="1">
    <location>
        <begin position="251"/>
        <end position="261"/>
    </location>
</feature>
<protein>
    <submittedName>
        <fullName evidence="2">Uncharacterized protein</fullName>
    </submittedName>
</protein>
<dbReference type="EMBL" id="ACOU01000007">
    <property type="protein sequence ID" value="EKX72515.1"/>
    <property type="molecule type" value="Genomic_DNA"/>
</dbReference>
<reference evidence="2 3" key="1">
    <citation type="journal article" date="2012" name="BMC Genomics">
        <title>Comparative genomic analysis and phylogenetic position of Theileria equi.</title>
        <authorList>
            <person name="Kappmeyer L.S."/>
            <person name="Thiagarajan M."/>
            <person name="Herndon D.R."/>
            <person name="Ramsay J.D."/>
            <person name="Caler E."/>
            <person name="Djikeng A."/>
            <person name="Gillespie J.J."/>
            <person name="Lau A.O."/>
            <person name="Roalson E.H."/>
            <person name="Silva J.C."/>
            <person name="Silva M.G."/>
            <person name="Suarez C.E."/>
            <person name="Ueti M.W."/>
            <person name="Nene V.M."/>
            <person name="Mealey R.H."/>
            <person name="Knowles D.P."/>
            <person name="Brayton K.A."/>
        </authorList>
    </citation>
    <scope>NUCLEOTIDE SEQUENCE [LARGE SCALE GENOMIC DNA]</scope>
    <source>
        <strain evidence="2 3">WA</strain>
    </source>
</reference>
<dbReference type="AlphaFoldDB" id="L1LB63"/>
<dbReference type="GeneID" id="15804029"/>
<keyword evidence="3" id="KW-1185">Reference proteome</keyword>